<sequence>MIVVLLFVVMADFGYGKLFTLFVALRCIVRAHCVKLTLQDGVMSSSLSRSVQVRGRVYFSRDITPSSSFRSWYIRADVLYKTI</sequence>
<gene>
    <name evidence="1" type="primary">Necator_chrIV.g15013</name>
    <name evidence="1" type="ORF">RB195_001718</name>
</gene>
<comment type="caution">
    <text evidence="1">The sequence shown here is derived from an EMBL/GenBank/DDBJ whole genome shotgun (WGS) entry which is preliminary data.</text>
</comment>
<accession>A0ABR1DFM2</accession>
<evidence type="ECO:0000313" key="2">
    <source>
        <dbReference type="Proteomes" id="UP001303046"/>
    </source>
</evidence>
<protein>
    <recommendedName>
        <fullName evidence="3">Secreted protein</fullName>
    </recommendedName>
</protein>
<dbReference type="EMBL" id="JAVFWL010000004">
    <property type="protein sequence ID" value="KAK6749287.1"/>
    <property type="molecule type" value="Genomic_DNA"/>
</dbReference>
<reference evidence="1 2" key="1">
    <citation type="submission" date="2023-08" db="EMBL/GenBank/DDBJ databases">
        <title>A Necator americanus chromosomal reference genome.</title>
        <authorList>
            <person name="Ilik V."/>
            <person name="Petrzelkova K.J."/>
            <person name="Pardy F."/>
            <person name="Fuh T."/>
            <person name="Niatou-Singa F.S."/>
            <person name="Gouil Q."/>
            <person name="Baker L."/>
            <person name="Ritchie M.E."/>
            <person name="Jex A.R."/>
            <person name="Gazzola D."/>
            <person name="Li H."/>
            <person name="Toshio Fujiwara R."/>
            <person name="Zhan B."/>
            <person name="Aroian R.V."/>
            <person name="Pafco B."/>
            <person name="Schwarz E.M."/>
        </authorList>
    </citation>
    <scope>NUCLEOTIDE SEQUENCE [LARGE SCALE GENOMIC DNA]</scope>
    <source>
        <strain evidence="1 2">Aroian</strain>
        <tissue evidence="1">Whole animal</tissue>
    </source>
</reference>
<evidence type="ECO:0000313" key="1">
    <source>
        <dbReference type="EMBL" id="KAK6749287.1"/>
    </source>
</evidence>
<name>A0ABR1DFM2_NECAM</name>
<organism evidence="1 2">
    <name type="scientific">Necator americanus</name>
    <name type="common">Human hookworm</name>
    <dbReference type="NCBI Taxonomy" id="51031"/>
    <lineage>
        <taxon>Eukaryota</taxon>
        <taxon>Metazoa</taxon>
        <taxon>Ecdysozoa</taxon>
        <taxon>Nematoda</taxon>
        <taxon>Chromadorea</taxon>
        <taxon>Rhabditida</taxon>
        <taxon>Rhabditina</taxon>
        <taxon>Rhabditomorpha</taxon>
        <taxon>Strongyloidea</taxon>
        <taxon>Ancylostomatidae</taxon>
        <taxon>Bunostominae</taxon>
        <taxon>Necator</taxon>
    </lineage>
</organism>
<evidence type="ECO:0008006" key="3">
    <source>
        <dbReference type="Google" id="ProtNLM"/>
    </source>
</evidence>
<keyword evidence="2" id="KW-1185">Reference proteome</keyword>
<dbReference type="Proteomes" id="UP001303046">
    <property type="component" value="Unassembled WGS sequence"/>
</dbReference>
<proteinExistence type="predicted"/>